<keyword evidence="11" id="KW-0496">Mitochondrion</keyword>
<evidence type="ECO:0000313" key="11">
    <source>
        <dbReference type="EMBL" id="WYK36067.1"/>
    </source>
</evidence>
<evidence type="ECO:0000256" key="1">
    <source>
        <dbReference type="ARBA" id="ARBA00003257"/>
    </source>
</evidence>
<keyword evidence="5 9" id="KW-1133">Transmembrane helix</keyword>
<feature type="transmembrane region" description="Helical" evidence="9">
    <location>
        <begin position="109"/>
        <end position="127"/>
    </location>
</feature>
<dbReference type="AlphaFoldDB" id="A0AAU6QCE7"/>
<organism evidence="11">
    <name type="scientific">Synergus sp. 1 DYB-20230501</name>
    <dbReference type="NCBI Taxonomy" id="3136278"/>
    <lineage>
        <taxon>Eukaryota</taxon>
        <taxon>Metazoa</taxon>
        <taxon>Ecdysozoa</taxon>
        <taxon>Arthropoda</taxon>
        <taxon>Hexapoda</taxon>
        <taxon>Insecta</taxon>
        <taxon>Pterygota</taxon>
        <taxon>Neoptera</taxon>
        <taxon>Endopterygota</taxon>
        <taxon>Hymenoptera</taxon>
        <taxon>Apocrita</taxon>
        <taxon>Proctotrupomorpha</taxon>
        <taxon>Cynipoidea</taxon>
        <taxon>Cynipidae</taxon>
        <taxon>Cynipinae</taxon>
        <taxon>Synergini</taxon>
        <taxon>Synergus</taxon>
    </lineage>
</organism>
<dbReference type="Pfam" id="PF00361">
    <property type="entry name" value="Proton_antipo_M"/>
    <property type="match status" value="1"/>
</dbReference>
<dbReference type="PANTHER" id="PTHR42829">
    <property type="entry name" value="NADH-UBIQUINONE OXIDOREDUCTASE CHAIN 5"/>
    <property type="match status" value="1"/>
</dbReference>
<dbReference type="GO" id="GO:0042773">
    <property type="term" value="P:ATP synthesis coupled electron transport"/>
    <property type="evidence" value="ECO:0007669"/>
    <property type="project" value="InterPro"/>
</dbReference>
<dbReference type="GO" id="GO:0003954">
    <property type="term" value="F:NADH dehydrogenase activity"/>
    <property type="evidence" value="ECO:0007669"/>
    <property type="project" value="TreeGrafter"/>
</dbReference>
<proteinExistence type="predicted"/>
<feature type="transmembrane region" description="Helical" evidence="9">
    <location>
        <begin position="287"/>
        <end position="311"/>
    </location>
</feature>
<dbReference type="GO" id="GO:0016020">
    <property type="term" value="C:membrane"/>
    <property type="evidence" value="ECO:0007669"/>
    <property type="project" value="UniProtKB-SubCell"/>
</dbReference>
<feature type="transmembrane region" description="Helical" evidence="9">
    <location>
        <begin position="174"/>
        <end position="192"/>
    </location>
</feature>
<evidence type="ECO:0000256" key="3">
    <source>
        <dbReference type="ARBA" id="ARBA00012944"/>
    </source>
</evidence>
<protein>
    <recommendedName>
        <fullName evidence="3">NADH:ubiquinone reductase (H(+)-translocating)</fullName>
        <ecNumber evidence="3">7.1.1.2</ecNumber>
    </recommendedName>
    <alternativeName>
        <fullName evidence="7">NADH dehydrogenase subunit 5</fullName>
    </alternativeName>
</protein>
<dbReference type="GO" id="GO:0008137">
    <property type="term" value="F:NADH dehydrogenase (ubiquinone) activity"/>
    <property type="evidence" value="ECO:0007669"/>
    <property type="project" value="UniProtKB-EC"/>
</dbReference>
<dbReference type="PRINTS" id="PR01434">
    <property type="entry name" value="NADHDHGNASE5"/>
</dbReference>
<dbReference type="PANTHER" id="PTHR42829:SF2">
    <property type="entry name" value="NADH-UBIQUINONE OXIDOREDUCTASE CHAIN 5"/>
    <property type="match status" value="1"/>
</dbReference>
<feature type="transmembrane region" description="Helical" evidence="9">
    <location>
        <begin position="368"/>
        <end position="389"/>
    </location>
</feature>
<keyword evidence="4 9" id="KW-0812">Transmembrane</keyword>
<dbReference type="EMBL" id="PP034746">
    <property type="protein sequence ID" value="WYK36067.1"/>
    <property type="molecule type" value="Genomic_DNA"/>
</dbReference>
<accession>A0AAU6QCE7</accession>
<evidence type="ECO:0000256" key="6">
    <source>
        <dbReference type="ARBA" id="ARBA00023136"/>
    </source>
</evidence>
<feature type="transmembrane region" description="Helical" evidence="9">
    <location>
        <begin position="85"/>
        <end position="103"/>
    </location>
</feature>
<dbReference type="InterPro" id="IPR001750">
    <property type="entry name" value="ND/Mrp_TM"/>
</dbReference>
<comment type="catalytic activity">
    <reaction evidence="8">
        <text>a ubiquinone + NADH + 5 H(+)(in) = a ubiquinol + NAD(+) + 4 H(+)(out)</text>
        <dbReference type="Rhea" id="RHEA:29091"/>
        <dbReference type="Rhea" id="RHEA-COMP:9565"/>
        <dbReference type="Rhea" id="RHEA-COMP:9566"/>
        <dbReference type="ChEBI" id="CHEBI:15378"/>
        <dbReference type="ChEBI" id="CHEBI:16389"/>
        <dbReference type="ChEBI" id="CHEBI:17976"/>
        <dbReference type="ChEBI" id="CHEBI:57540"/>
        <dbReference type="ChEBI" id="CHEBI:57945"/>
        <dbReference type="EC" id="7.1.1.2"/>
    </reaction>
</comment>
<sequence length="559" mass="66693">MIYNLYMYMLLILSLNMFMFSLIFYLLKKVIFIEWFIYSLNSCNFEFIIFLDWMMLMFMSVVMFISSMVMLYSKDYMSMDYKNKYFIMILMMFIISMMLMIMSPNILSIILGWDGLGLISYCLIIYYQNSSSYNSGMLTLLMNRIGDVMLLMMIYLLMNLGSWNLMFFKFNNYLFIYLFMVMIMTKSAQIPFSSWLPAAMAAPTPVSSLVHSSTLVTAGVYLLIRFNKLFSFNKINFLIMFISIFTMFISSINAMMEFDLKKIIAFSTLSQLGLMMLMLSMNLSNFVFFHLISHAMFKSLLFLCSGVMIHFMSGIQDIRFMGYLVNDVPLVVMYFNISNLSLCGFPFLQGFIQDLLYEMSLNLNLNLFMYHIMYVCIMLTMIYSLRLMYYLVMNFNLMYSLSFKYDSMLMSVSMILLFLMSIIFGSLINWMMFSSVMISVVDFYIKINLYIMMLFSLMIFFILNFLNLKLKFLLNKLIKVLSLFFLLLKVMLFNNKNLLMISKMYIKLNENSWNEYLSKMMMMFMFNNMNKLYMNMFMNLYMMMMFMFMYIMLIYYVIC</sequence>
<dbReference type="InterPro" id="IPR003945">
    <property type="entry name" value="NU5C-like"/>
</dbReference>
<evidence type="ECO:0000256" key="2">
    <source>
        <dbReference type="ARBA" id="ARBA00004141"/>
    </source>
</evidence>
<feature type="transmembrane region" description="Helical" evidence="9">
    <location>
        <begin position="47"/>
        <end position="73"/>
    </location>
</feature>
<comment type="function">
    <text evidence="1">Core subunit of the mitochondrial membrane respiratory chain NADH dehydrogenase (Complex I) that is believed to belong to the minimal assembly required for catalysis. Complex I functions in the transfer of electrons from NADH to the respiratory chain. The immediate electron acceptor for the enzyme is believed to be ubiquinone.</text>
</comment>
<feature type="transmembrane region" description="Helical" evidence="9">
    <location>
        <begin position="409"/>
        <end position="431"/>
    </location>
</feature>
<evidence type="ECO:0000256" key="8">
    <source>
        <dbReference type="ARBA" id="ARBA00049551"/>
    </source>
</evidence>
<evidence type="ECO:0000256" key="4">
    <source>
        <dbReference type="ARBA" id="ARBA00022692"/>
    </source>
</evidence>
<feature type="transmembrane region" description="Helical" evidence="9">
    <location>
        <begin position="323"/>
        <end position="348"/>
    </location>
</feature>
<geneLocation type="mitochondrion" evidence="11"/>
<evidence type="ECO:0000256" key="5">
    <source>
        <dbReference type="ARBA" id="ARBA00022989"/>
    </source>
</evidence>
<dbReference type="EC" id="7.1.1.2" evidence="3"/>
<gene>
    <name evidence="11" type="primary">nad5</name>
</gene>
<dbReference type="GO" id="GO:0015990">
    <property type="term" value="P:electron transport coupled proton transport"/>
    <property type="evidence" value="ECO:0007669"/>
    <property type="project" value="TreeGrafter"/>
</dbReference>
<feature type="transmembrane region" description="Helical" evidence="9">
    <location>
        <begin position="204"/>
        <end position="224"/>
    </location>
</feature>
<evidence type="ECO:0000256" key="7">
    <source>
        <dbReference type="ARBA" id="ARBA00031027"/>
    </source>
</evidence>
<feature type="transmembrane region" description="Helical" evidence="9">
    <location>
        <begin position="236"/>
        <end position="256"/>
    </location>
</feature>
<name>A0AAU6QCE7_9HYME</name>
<feature type="transmembrane region" description="Helical" evidence="9">
    <location>
        <begin position="532"/>
        <end position="558"/>
    </location>
</feature>
<feature type="transmembrane region" description="Helical" evidence="9">
    <location>
        <begin position="443"/>
        <end position="465"/>
    </location>
</feature>
<keyword evidence="6 9" id="KW-0472">Membrane</keyword>
<evidence type="ECO:0000259" key="10">
    <source>
        <dbReference type="Pfam" id="PF00361"/>
    </source>
</evidence>
<reference evidence="11" key="1">
    <citation type="submission" date="2023-12" db="EMBL/GenBank/DDBJ databases">
        <authorList>
            <person name="Duan Y."/>
        </authorList>
    </citation>
    <scope>NUCLEOTIDE SEQUENCE</scope>
</reference>
<feature type="transmembrane region" description="Helical" evidence="9">
    <location>
        <begin position="7"/>
        <end position="27"/>
    </location>
</feature>
<evidence type="ECO:0000256" key="9">
    <source>
        <dbReference type="SAM" id="Phobius"/>
    </source>
</evidence>
<feature type="transmembrane region" description="Helical" evidence="9">
    <location>
        <begin position="477"/>
        <end position="494"/>
    </location>
</feature>
<feature type="domain" description="NADH:quinone oxidoreductase/Mrp antiporter transmembrane" evidence="10">
    <location>
        <begin position="103"/>
        <end position="370"/>
    </location>
</feature>
<feature type="transmembrane region" description="Helical" evidence="9">
    <location>
        <begin position="148"/>
        <end position="168"/>
    </location>
</feature>
<comment type="subcellular location">
    <subcellularLocation>
        <location evidence="2">Membrane</location>
        <topology evidence="2">Multi-pass membrane protein</topology>
    </subcellularLocation>
</comment>